<dbReference type="Proteomes" id="UP000314294">
    <property type="component" value="Unassembled WGS sequence"/>
</dbReference>
<dbReference type="AlphaFoldDB" id="A0A4Z2GMH3"/>
<keyword evidence="3" id="KW-1185">Reference proteome</keyword>
<sequence length="94" mass="9984">MERRAGRTSGGLLGLPGCRTFPGLEPPSVNTHCSARVETTAHAADARVAFGRPLSPHAHQSRGLGALKLNPGNGEREREDDGEERANTRSGARE</sequence>
<reference evidence="2 3" key="1">
    <citation type="submission" date="2019-03" db="EMBL/GenBank/DDBJ databases">
        <title>First draft genome of Liparis tanakae, snailfish: a comprehensive survey of snailfish specific genes.</title>
        <authorList>
            <person name="Kim W."/>
            <person name="Song I."/>
            <person name="Jeong J.-H."/>
            <person name="Kim D."/>
            <person name="Kim S."/>
            <person name="Ryu S."/>
            <person name="Song J.Y."/>
            <person name="Lee S.K."/>
        </authorList>
    </citation>
    <scope>NUCLEOTIDE SEQUENCE [LARGE SCALE GENOMIC DNA]</scope>
    <source>
        <tissue evidence="2">Muscle</tissue>
    </source>
</reference>
<proteinExistence type="predicted"/>
<feature type="compositionally biased region" description="Basic and acidic residues" evidence="1">
    <location>
        <begin position="74"/>
        <end position="94"/>
    </location>
</feature>
<evidence type="ECO:0000313" key="2">
    <source>
        <dbReference type="EMBL" id="TNN54415.1"/>
    </source>
</evidence>
<comment type="caution">
    <text evidence="2">The sequence shown here is derived from an EMBL/GenBank/DDBJ whole genome shotgun (WGS) entry which is preliminary data.</text>
</comment>
<accession>A0A4Z2GMH3</accession>
<evidence type="ECO:0000256" key="1">
    <source>
        <dbReference type="SAM" id="MobiDB-lite"/>
    </source>
</evidence>
<evidence type="ECO:0000313" key="3">
    <source>
        <dbReference type="Proteomes" id="UP000314294"/>
    </source>
</evidence>
<organism evidence="2 3">
    <name type="scientific">Liparis tanakae</name>
    <name type="common">Tanaka's snailfish</name>
    <dbReference type="NCBI Taxonomy" id="230148"/>
    <lineage>
        <taxon>Eukaryota</taxon>
        <taxon>Metazoa</taxon>
        <taxon>Chordata</taxon>
        <taxon>Craniata</taxon>
        <taxon>Vertebrata</taxon>
        <taxon>Euteleostomi</taxon>
        <taxon>Actinopterygii</taxon>
        <taxon>Neopterygii</taxon>
        <taxon>Teleostei</taxon>
        <taxon>Neoteleostei</taxon>
        <taxon>Acanthomorphata</taxon>
        <taxon>Eupercaria</taxon>
        <taxon>Perciformes</taxon>
        <taxon>Cottioidei</taxon>
        <taxon>Cottales</taxon>
        <taxon>Liparidae</taxon>
        <taxon>Liparis</taxon>
    </lineage>
</organism>
<name>A0A4Z2GMH3_9TELE</name>
<protein>
    <submittedName>
        <fullName evidence="2">Uncharacterized protein</fullName>
    </submittedName>
</protein>
<gene>
    <name evidence="2" type="ORF">EYF80_035384</name>
</gene>
<feature type="region of interest" description="Disordered" evidence="1">
    <location>
        <begin position="54"/>
        <end position="94"/>
    </location>
</feature>
<dbReference type="EMBL" id="SRLO01000485">
    <property type="protein sequence ID" value="TNN54415.1"/>
    <property type="molecule type" value="Genomic_DNA"/>
</dbReference>